<keyword evidence="1" id="KW-0560">Oxidoreductase</keyword>
<dbReference type="GO" id="GO:0006099">
    <property type="term" value="P:tricarboxylic acid cycle"/>
    <property type="evidence" value="ECO:0007669"/>
    <property type="project" value="TreeGrafter"/>
</dbReference>
<evidence type="ECO:0000256" key="1">
    <source>
        <dbReference type="ARBA" id="ARBA00023002"/>
    </source>
</evidence>
<feature type="non-terminal residue" evidence="4">
    <location>
        <position position="1"/>
    </location>
</feature>
<evidence type="ECO:0000313" key="4">
    <source>
        <dbReference type="EMBL" id="JAS01100.1"/>
    </source>
</evidence>
<keyword evidence="2" id="KW-0520">NAD</keyword>
<reference evidence="4" key="2">
    <citation type="journal article" date="2017" name="J. Med. Entomol.">
        <title>Transcriptome Analysis of the Triatoma infestans (Hemiptera: Reduviidae) Integument.</title>
        <authorList>
            <person name="Calderon-Fernandez G.M."/>
            <person name="Moriconi D.E."/>
            <person name="Dulbecco A.B."/>
            <person name="Juarez M.P."/>
        </authorList>
    </citation>
    <scope>NUCLEOTIDE SEQUENCE</scope>
    <source>
        <strain evidence="4">Int1</strain>
        <tissue evidence="4">Integument</tissue>
    </source>
</reference>
<dbReference type="Pfam" id="PF02866">
    <property type="entry name" value="Ldh_1_C"/>
    <property type="match status" value="1"/>
</dbReference>
<dbReference type="EMBL" id="GEMB01002079">
    <property type="protein sequence ID" value="JAS01100.1"/>
    <property type="molecule type" value="Transcribed_RNA"/>
</dbReference>
<dbReference type="PANTHER" id="PTHR11540">
    <property type="entry name" value="MALATE AND LACTATE DEHYDROGENASE"/>
    <property type="match status" value="1"/>
</dbReference>
<dbReference type="GO" id="GO:0030060">
    <property type="term" value="F:L-malate dehydrogenase (NAD+) activity"/>
    <property type="evidence" value="ECO:0007669"/>
    <property type="project" value="TreeGrafter"/>
</dbReference>
<evidence type="ECO:0000256" key="2">
    <source>
        <dbReference type="ARBA" id="ARBA00023027"/>
    </source>
</evidence>
<reference evidence="4" key="1">
    <citation type="submission" date="2016-04" db="EMBL/GenBank/DDBJ databases">
        <authorList>
            <person name="Calderon-Fernandez G.M.Sr."/>
        </authorList>
    </citation>
    <scope>NUCLEOTIDE SEQUENCE</scope>
    <source>
        <strain evidence="4">Int1</strain>
        <tissue evidence="4">Integument</tissue>
    </source>
</reference>
<evidence type="ECO:0000259" key="3">
    <source>
        <dbReference type="Pfam" id="PF02866"/>
    </source>
</evidence>
<proteinExistence type="predicted"/>
<feature type="domain" description="Lactate/malate dehydrogenase C-terminal" evidence="3">
    <location>
        <begin position="25"/>
        <end position="182"/>
    </location>
</feature>
<dbReference type="PANTHER" id="PTHR11540:SF16">
    <property type="entry name" value="MALATE DEHYDROGENASE, MITOCHONDRIAL"/>
    <property type="match status" value="1"/>
</dbReference>
<dbReference type="GO" id="GO:0005739">
    <property type="term" value="C:mitochondrion"/>
    <property type="evidence" value="ECO:0007669"/>
    <property type="project" value="TreeGrafter"/>
</dbReference>
<name>A0A170ZKP6_TRIIF</name>
<organism evidence="4">
    <name type="scientific">Triatoma infestans</name>
    <name type="common">Assassin bug</name>
    <dbReference type="NCBI Taxonomy" id="30076"/>
    <lineage>
        <taxon>Eukaryota</taxon>
        <taxon>Metazoa</taxon>
        <taxon>Ecdysozoa</taxon>
        <taxon>Arthropoda</taxon>
        <taxon>Hexapoda</taxon>
        <taxon>Insecta</taxon>
        <taxon>Pterygota</taxon>
        <taxon>Neoptera</taxon>
        <taxon>Paraneoptera</taxon>
        <taxon>Hemiptera</taxon>
        <taxon>Heteroptera</taxon>
        <taxon>Panheteroptera</taxon>
        <taxon>Cimicomorpha</taxon>
        <taxon>Reduviidae</taxon>
        <taxon>Triatominae</taxon>
        <taxon>Triatoma</taxon>
    </lineage>
</organism>
<dbReference type="Gene3D" id="3.90.110.10">
    <property type="entry name" value="Lactate dehydrogenase/glycoside hydrolase, family 4, C-terminal"/>
    <property type="match status" value="1"/>
</dbReference>
<dbReference type="SUPFAM" id="SSF56327">
    <property type="entry name" value="LDH C-terminal domain-like"/>
    <property type="match status" value="1"/>
</dbReference>
<dbReference type="AlphaFoldDB" id="A0A170ZKP6"/>
<sequence length="218" mass="24231">YLLPLLTKVLSVNGNDVKNKIFGSTAVDNICANSVLANYLKIDPKFVTVPVIGGSSEATRVPILSLAKPNCNLSEDVQRDIVKNIRRRDINVYEAKGIRDSIVKAYGNVKFLSSVLAGLRGEPNIVDFAMTKTDNVNGTEYFSLPISLGRSGISKRFGIPRLNEIEEIMLSKAAIVLRKESNRAYLYLKDKYPEYSEEEPSAVKLYEKPPQPKVFGVF</sequence>
<dbReference type="InterPro" id="IPR015955">
    <property type="entry name" value="Lactate_DH/Glyco_Ohase_4_C"/>
</dbReference>
<accession>A0A170ZKP6</accession>
<dbReference type="InterPro" id="IPR022383">
    <property type="entry name" value="Lactate/malate_DH_C"/>
</dbReference>
<protein>
    <submittedName>
        <fullName evidence="4">Malate dehydrogenase mitochondrial variant 1</fullName>
    </submittedName>
</protein>